<dbReference type="AlphaFoldDB" id="A0A4U2Z6F8"/>
<gene>
    <name evidence="1" type="ORF">FCU45_08915</name>
</gene>
<evidence type="ECO:0000313" key="2">
    <source>
        <dbReference type="Proteomes" id="UP000309561"/>
    </source>
</evidence>
<dbReference type="RefSeq" id="WP_137014434.1">
    <property type="nucleotide sequence ID" value="NZ_SZPX01000006.1"/>
</dbReference>
<keyword evidence="2" id="KW-1185">Reference proteome</keyword>
<dbReference type="OrthoDB" id="5360715at2"/>
<comment type="caution">
    <text evidence="1">The sequence shown here is derived from an EMBL/GenBank/DDBJ whole genome shotgun (WGS) entry which is preliminary data.</text>
</comment>
<proteinExistence type="predicted"/>
<accession>A0A4U2Z6F8</accession>
<dbReference type="Proteomes" id="UP000309561">
    <property type="component" value="Unassembled WGS sequence"/>
</dbReference>
<protein>
    <submittedName>
        <fullName evidence="1">Helix-turn-helix domain-containing protein</fullName>
    </submittedName>
</protein>
<sequence>MKENQKRWLTPVEFEEEFAICVETQKKMRSEKRIPYSKIGRKFVRYDRLKIDQWFEEHEVVGYEQ</sequence>
<dbReference type="EMBL" id="SZPX01000006">
    <property type="protein sequence ID" value="TKI69072.1"/>
    <property type="molecule type" value="Genomic_DNA"/>
</dbReference>
<reference evidence="1 2" key="1">
    <citation type="submission" date="2019-04" db="EMBL/GenBank/DDBJ databases">
        <title>Sulfurimonas crateris sp. nov. a facultative anaerobic sulfur-oxidizing chemolithautotrophic bacterium isolated from a terrestrial mud vulcano.</title>
        <authorList>
            <person name="Ratnikova N.M."/>
            <person name="Slobodkin A.I."/>
            <person name="Merkel A.Y."/>
            <person name="Novikov A."/>
            <person name="Bonch-Osmolovskaya E.A."/>
            <person name="Slobodkina G.B."/>
        </authorList>
    </citation>
    <scope>NUCLEOTIDE SEQUENCE [LARGE SCALE GENOMIC DNA]</scope>
    <source>
        <strain evidence="1 2">SN118</strain>
    </source>
</reference>
<organism evidence="1 2">
    <name type="scientific">Sulfurimonas crateris</name>
    <dbReference type="NCBI Taxonomy" id="2574727"/>
    <lineage>
        <taxon>Bacteria</taxon>
        <taxon>Pseudomonadati</taxon>
        <taxon>Campylobacterota</taxon>
        <taxon>Epsilonproteobacteria</taxon>
        <taxon>Campylobacterales</taxon>
        <taxon>Sulfurimonadaceae</taxon>
        <taxon>Sulfurimonas</taxon>
    </lineage>
</organism>
<name>A0A4U2Z6F8_9BACT</name>
<evidence type="ECO:0000313" key="1">
    <source>
        <dbReference type="EMBL" id="TKI69072.1"/>
    </source>
</evidence>